<reference evidence="3 4" key="1">
    <citation type="submission" date="2024-03" db="EMBL/GenBank/DDBJ databases">
        <title>Draft genome sequence of Pseudonocardia carboxydivorans JCM 14827.</title>
        <authorList>
            <person name="Duangmal K."/>
        </authorList>
    </citation>
    <scope>NUCLEOTIDE SEQUENCE [LARGE SCALE GENOMIC DNA]</scope>
    <source>
        <strain evidence="3 4">JCM 14827</strain>
    </source>
</reference>
<comment type="caution">
    <text evidence="3">The sequence shown here is derived from an EMBL/GenBank/DDBJ whole genome shotgun (WGS) entry which is preliminary data.</text>
</comment>
<dbReference type="Gene3D" id="2.60.200.20">
    <property type="match status" value="1"/>
</dbReference>
<protein>
    <submittedName>
        <fullName evidence="3">FHA domain-containing protein</fullName>
    </submittedName>
</protein>
<evidence type="ECO:0000313" key="3">
    <source>
        <dbReference type="EMBL" id="MEK6465857.1"/>
    </source>
</evidence>
<keyword evidence="1" id="KW-0597">Phosphoprotein</keyword>
<dbReference type="CDD" id="cd00060">
    <property type="entry name" value="FHA"/>
    <property type="match status" value="1"/>
</dbReference>
<dbReference type="InterPro" id="IPR008984">
    <property type="entry name" value="SMAD_FHA_dom_sf"/>
</dbReference>
<dbReference type="EMBL" id="JBBPIX010000010">
    <property type="protein sequence ID" value="MEK6465857.1"/>
    <property type="molecule type" value="Genomic_DNA"/>
</dbReference>
<accession>A0ABU9AJV5</accession>
<feature type="domain" description="FHA" evidence="2">
    <location>
        <begin position="29"/>
        <end position="80"/>
    </location>
</feature>
<dbReference type="SUPFAM" id="SSF49879">
    <property type="entry name" value="SMAD/FHA domain"/>
    <property type="match status" value="1"/>
</dbReference>
<evidence type="ECO:0000259" key="2">
    <source>
        <dbReference type="PROSITE" id="PS50006"/>
    </source>
</evidence>
<dbReference type="RefSeq" id="WP_346105464.1">
    <property type="nucleotide sequence ID" value="NZ_BAAAOD010000045.1"/>
</dbReference>
<evidence type="ECO:0000313" key="4">
    <source>
        <dbReference type="Proteomes" id="UP001367513"/>
    </source>
</evidence>
<evidence type="ECO:0000256" key="1">
    <source>
        <dbReference type="ARBA" id="ARBA00022553"/>
    </source>
</evidence>
<gene>
    <name evidence="3" type="ORF">WG925_19130</name>
</gene>
<dbReference type="Proteomes" id="UP001367513">
    <property type="component" value="Unassembled WGS sequence"/>
</dbReference>
<dbReference type="InterPro" id="IPR000253">
    <property type="entry name" value="FHA_dom"/>
</dbReference>
<sequence length="245" mass="26792">MDRTCGEQTLYARTLESSATFGPRQGREVVFGRNRPLVHLALGVDDLRISREHGLLRFDDGRWWVHNGGRTAIRLPSSTELRPGDPPVPLAAGYTLLTVLGSPGREHALEVRVSGPEPGGTGALPPDAHTYEPPVWPLDPDERRVVVLLARRYLQGDSRPTPQSWRQVGEGMQALAPEAGWTHRRAEHTVRAVRERLSAAGVAGLLAEEVEPPVGNALNENLVAELVRSRSITAADLDALDRETP</sequence>
<proteinExistence type="predicted"/>
<dbReference type="PROSITE" id="PS50006">
    <property type="entry name" value="FHA_DOMAIN"/>
    <property type="match status" value="1"/>
</dbReference>
<keyword evidence="4" id="KW-1185">Reference proteome</keyword>
<name>A0ABU9AJV5_PSEA5</name>
<organism evidence="3 4">
    <name type="scientific">Pseudonocardia alni subsp. carboxydivorans</name>
    <dbReference type="NCBI Taxonomy" id="415010"/>
    <lineage>
        <taxon>Bacteria</taxon>
        <taxon>Bacillati</taxon>
        <taxon>Actinomycetota</taxon>
        <taxon>Actinomycetes</taxon>
        <taxon>Pseudonocardiales</taxon>
        <taxon>Pseudonocardiaceae</taxon>
        <taxon>Pseudonocardia</taxon>
    </lineage>
</organism>